<sequence length="164" mass="18514">MIVKSLKVVFSIVFMALTSMMATGTTFVVPEIFSSKGPLPISLAEAPKLFKQCSRIAPKPVGPYWLPSFSVIAKLEGQLTEHLIQAGFERWSDPRWHSGPYRGQYVGFMQERKKLIYASYSREYVEDHVNGGQAIIMCDGGPSLWGIVYNLEKEEFFDLQTNGR</sequence>
<gene>
    <name evidence="2" type="ORF">GCM10007094_06340</name>
</gene>
<evidence type="ECO:0000256" key="1">
    <source>
        <dbReference type="SAM" id="SignalP"/>
    </source>
</evidence>
<keyword evidence="1" id="KW-0732">Signal</keyword>
<organism evidence="2 3">
    <name type="scientific">Pseudovibrio japonicus</name>
    <dbReference type="NCBI Taxonomy" id="366534"/>
    <lineage>
        <taxon>Bacteria</taxon>
        <taxon>Pseudomonadati</taxon>
        <taxon>Pseudomonadota</taxon>
        <taxon>Alphaproteobacteria</taxon>
        <taxon>Hyphomicrobiales</taxon>
        <taxon>Stappiaceae</taxon>
        <taxon>Pseudovibrio</taxon>
    </lineage>
</organism>
<reference evidence="3" key="1">
    <citation type="journal article" date="2019" name="Int. J. Syst. Evol. Microbiol.">
        <title>The Global Catalogue of Microorganisms (GCM) 10K type strain sequencing project: providing services to taxonomists for standard genome sequencing and annotation.</title>
        <authorList>
            <consortium name="The Broad Institute Genomics Platform"/>
            <consortium name="The Broad Institute Genome Sequencing Center for Infectious Disease"/>
            <person name="Wu L."/>
            <person name="Ma J."/>
        </authorList>
    </citation>
    <scope>NUCLEOTIDE SEQUENCE [LARGE SCALE GENOMIC DNA]</scope>
    <source>
        <strain evidence="3">KCTC 12861</strain>
    </source>
</reference>
<protein>
    <submittedName>
        <fullName evidence="2">Uncharacterized protein</fullName>
    </submittedName>
</protein>
<dbReference type="EMBL" id="BMXE01000001">
    <property type="protein sequence ID" value="GHB21000.1"/>
    <property type="molecule type" value="Genomic_DNA"/>
</dbReference>
<dbReference type="RefSeq" id="WP_189435285.1">
    <property type="nucleotide sequence ID" value="NZ_BMXE01000001.1"/>
</dbReference>
<name>A0ABQ3E250_9HYPH</name>
<dbReference type="Proteomes" id="UP000637980">
    <property type="component" value="Unassembled WGS sequence"/>
</dbReference>
<keyword evidence="3" id="KW-1185">Reference proteome</keyword>
<evidence type="ECO:0000313" key="2">
    <source>
        <dbReference type="EMBL" id="GHB21000.1"/>
    </source>
</evidence>
<comment type="caution">
    <text evidence="2">The sequence shown here is derived from an EMBL/GenBank/DDBJ whole genome shotgun (WGS) entry which is preliminary data.</text>
</comment>
<proteinExistence type="predicted"/>
<accession>A0ABQ3E250</accession>
<feature type="chain" id="PRO_5046299379" evidence="1">
    <location>
        <begin position="22"/>
        <end position="164"/>
    </location>
</feature>
<feature type="signal peptide" evidence="1">
    <location>
        <begin position="1"/>
        <end position="21"/>
    </location>
</feature>
<evidence type="ECO:0000313" key="3">
    <source>
        <dbReference type="Proteomes" id="UP000637980"/>
    </source>
</evidence>